<reference evidence="3 4" key="1">
    <citation type="submission" date="2019-03" db="EMBL/GenBank/DDBJ databases">
        <title>Genomic Encyclopedia of Type Strains, Phase IV (KMG-IV): sequencing the most valuable type-strain genomes for metagenomic binning, comparative biology and taxonomic classification.</title>
        <authorList>
            <person name="Goeker M."/>
        </authorList>
    </citation>
    <scope>NUCLEOTIDE SEQUENCE [LARGE SCALE GENOMIC DNA]</scope>
    <source>
        <strain evidence="3 4">DSM 25903</strain>
    </source>
</reference>
<proteinExistence type="predicted"/>
<feature type="region of interest" description="Disordered" evidence="2">
    <location>
        <begin position="1"/>
        <end position="23"/>
    </location>
</feature>
<dbReference type="AlphaFoldDB" id="A0A4R7C1M4"/>
<evidence type="ECO:0000313" key="3">
    <source>
        <dbReference type="EMBL" id="TDR90286.1"/>
    </source>
</evidence>
<keyword evidence="4" id="KW-1185">Reference proteome</keyword>
<keyword evidence="1" id="KW-0175">Coiled coil</keyword>
<dbReference type="Proteomes" id="UP000295122">
    <property type="component" value="Unassembled WGS sequence"/>
</dbReference>
<dbReference type="EMBL" id="SNZR01000013">
    <property type="protein sequence ID" value="TDR90286.1"/>
    <property type="molecule type" value="Genomic_DNA"/>
</dbReference>
<protein>
    <submittedName>
        <fullName evidence="3">Uncharacterized protein</fullName>
    </submittedName>
</protein>
<evidence type="ECO:0000313" key="4">
    <source>
        <dbReference type="Proteomes" id="UP000295122"/>
    </source>
</evidence>
<accession>A0A4R7C1M4</accession>
<gene>
    <name evidence="3" type="ORF">EV668_3132</name>
</gene>
<comment type="caution">
    <text evidence="3">The sequence shown here is derived from an EMBL/GenBank/DDBJ whole genome shotgun (WGS) entry which is preliminary data.</text>
</comment>
<name>A0A4R7C1M4_9HYPH</name>
<sequence length="182" mass="19107">MSSDTPDGGRITPLGDLWPGKSGQAEGPSVFALIDQRLDRIEKRLDALEASRNRGEMKAIFEVRVDESAFWKKGVGILAAAGEAERQISADLEAAFASIQDMEAKVSLLAEVSADGDTSGIRDAVAALEGRISTIEARIAASADASASPGVRLSLLEAKVQSLLSARGPGSVRDAGRECRRG</sequence>
<dbReference type="RefSeq" id="WP_133771561.1">
    <property type="nucleotide sequence ID" value="NZ_SNZR01000013.1"/>
</dbReference>
<evidence type="ECO:0000256" key="2">
    <source>
        <dbReference type="SAM" id="MobiDB-lite"/>
    </source>
</evidence>
<organism evidence="3 4">
    <name type="scientific">Enterovirga rhinocerotis</name>
    <dbReference type="NCBI Taxonomy" id="1339210"/>
    <lineage>
        <taxon>Bacteria</taxon>
        <taxon>Pseudomonadati</taxon>
        <taxon>Pseudomonadota</taxon>
        <taxon>Alphaproteobacteria</taxon>
        <taxon>Hyphomicrobiales</taxon>
        <taxon>Methylobacteriaceae</taxon>
        <taxon>Enterovirga</taxon>
    </lineage>
</organism>
<feature type="coiled-coil region" evidence="1">
    <location>
        <begin position="31"/>
        <end position="58"/>
    </location>
</feature>
<evidence type="ECO:0000256" key="1">
    <source>
        <dbReference type="SAM" id="Coils"/>
    </source>
</evidence>